<feature type="compositionally biased region" description="Low complexity" evidence="1">
    <location>
        <begin position="296"/>
        <end position="305"/>
    </location>
</feature>
<protein>
    <submittedName>
        <fullName evidence="2">Uncharacterized protein</fullName>
    </submittedName>
</protein>
<sequence length="759" mass="83387">MDDDDRDTISDLSDSPMRFPYHPQSSKPRKYRGYLGPRAPTPKELFICTLPGPGATTGAVMTWLRSWYRWPANGIQTNTFNGSGLRFYMEHNLLANRLRGSCRVSLYVAESMTADIKQAIALCDYVSSGAEISEDLKDAIKAVKAWQEWKNKEFKVANTFAAANGCNVANNQTPYKSRYQPINPVTDVPKACGQMHGKRPRMIASRHISRRLRPSTTQKPASKQSMADYQKQKVSSSRTPLSPQIPGSVGTFVKKEILRDIHPNNSVCRTDQTSVSAFGIRIPVHRQDSSNARRGSSYSPALLASPPSPYEPANTLRPIKDTRSHPSGRQPGNVSSNLSGNSHIHHNTEARPSSHSAGVASAAPKTQPVPNPQIHRVFRYRGQNLSSGNAVARVIAALAQERASGNGQASHPYHENAESPTKPETSGLTSSGRDSQLYEDASFPWNSQATHVTHRGGSVPLARNPHASNRTSPLGNKNLATAECKATQAAQNNPNHRLRTSMQNTGRPQSSSGETSMLDLTRESSPGYTYPSDASDFSHRRMHFVPRLQPLQSIYDSNRQYTPTVLPKQQGSRPSNLAKMPSRQNPVSKATNSADNYLHSVPLRLSLEEASRPSPQSRKSSTFASYNKTPKNLACNLLSAKNDTNRPRIRDKEPPMLDPFSGLLENLASTKKAQFKKENSTSVKVPSNDDDSFEIGANNVAIAGRRRALQTDKRKGSLEEPLVLSDSDEGVQLVSERMKAKPARERFAVGTAGNPMLIN</sequence>
<dbReference type="AlphaFoldDB" id="A0A218ZDY4"/>
<feature type="compositionally biased region" description="Polar residues" evidence="1">
    <location>
        <begin position="582"/>
        <end position="594"/>
    </location>
</feature>
<dbReference type="Proteomes" id="UP000242519">
    <property type="component" value="Unassembled WGS sequence"/>
</dbReference>
<dbReference type="EMBL" id="MZNU01000052">
    <property type="protein sequence ID" value="OWP06227.1"/>
    <property type="molecule type" value="Genomic_DNA"/>
</dbReference>
<feature type="region of interest" description="Disordered" evidence="1">
    <location>
        <begin position="450"/>
        <end position="536"/>
    </location>
</feature>
<feature type="compositionally biased region" description="Polar residues" evidence="1">
    <location>
        <begin position="564"/>
        <end position="575"/>
    </location>
</feature>
<feature type="region of interest" description="Disordered" evidence="1">
    <location>
        <begin position="564"/>
        <end position="594"/>
    </location>
</feature>
<feature type="compositionally biased region" description="Polar residues" evidence="1">
    <location>
        <begin position="418"/>
        <end position="434"/>
    </location>
</feature>
<feature type="compositionally biased region" description="Polar residues" evidence="1">
    <location>
        <begin position="325"/>
        <end position="342"/>
    </location>
</feature>
<feature type="region of interest" description="Disordered" evidence="1">
    <location>
        <begin position="286"/>
        <end position="371"/>
    </location>
</feature>
<proteinExistence type="predicted"/>
<feature type="compositionally biased region" description="Polar residues" evidence="1">
    <location>
        <begin position="488"/>
        <end position="515"/>
    </location>
</feature>
<name>A0A218ZDY4_9HELO</name>
<reference evidence="2 3" key="1">
    <citation type="submission" date="2017-04" db="EMBL/GenBank/DDBJ databases">
        <title>Draft genome sequence of Marssonina coronaria NL1: causal agent of apple blotch.</title>
        <authorList>
            <person name="Cheng Q."/>
        </authorList>
    </citation>
    <scope>NUCLEOTIDE SEQUENCE [LARGE SCALE GENOMIC DNA]</scope>
    <source>
        <strain evidence="2 3">NL1</strain>
    </source>
</reference>
<dbReference type="InParanoid" id="A0A218ZDY4"/>
<feature type="region of interest" description="Disordered" evidence="1">
    <location>
        <begin position="193"/>
        <end position="247"/>
    </location>
</feature>
<evidence type="ECO:0000313" key="2">
    <source>
        <dbReference type="EMBL" id="OWP06227.1"/>
    </source>
</evidence>
<organism evidence="2 3">
    <name type="scientific">Diplocarpon coronariae</name>
    <dbReference type="NCBI Taxonomy" id="2795749"/>
    <lineage>
        <taxon>Eukaryota</taxon>
        <taxon>Fungi</taxon>
        <taxon>Dikarya</taxon>
        <taxon>Ascomycota</taxon>
        <taxon>Pezizomycotina</taxon>
        <taxon>Leotiomycetes</taxon>
        <taxon>Helotiales</taxon>
        <taxon>Drepanopezizaceae</taxon>
        <taxon>Diplocarpon</taxon>
    </lineage>
</organism>
<accession>A0A218ZDY4</accession>
<feature type="compositionally biased region" description="Polar residues" evidence="1">
    <location>
        <begin position="214"/>
        <end position="242"/>
    </location>
</feature>
<feature type="region of interest" description="Disordered" evidence="1">
    <location>
        <begin position="1"/>
        <end position="33"/>
    </location>
</feature>
<feature type="region of interest" description="Disordered" evidence="1">
    <location>
        <begin position="402"/>
        <end position="435"/>
    </location>
</feature>
<comment type="caution">
    <text evidence="2">The sequence shown here is derived from an EMBL/GenBank/DDBJ whole genome shotgun (WGS) entry which is preliminary data.</text>
</comment>
<evidence type="ECO:0000313" key="3">
    <source>
        <dbReference type="Proteomes" id="UP000242519"/>
    </source>
</evidence>
<feature type="compositionally biased region" description="Polar residues" evidence="1">
    <location>
        <begin position="466"/>
        <end position="479"/>
    </location>
</feature>
<evidence type="ECO:0000256" key="1">
    <source>
        <dbReference type="SAM" id="MobiDB-lite"/>
    </source>
</evidence>
<gene>
    <name evidence="2" type="ORF">B2J93_4348</name>
</gene>
<keyword evidence="3" id="KW-1185">Reference proteome</keyword>